<proteinExistence type="predicted"/>
<accession>A0A9Q1J7S8</accession>
<keyword evidence="2" id="KW-1185">Reference proteome</keyword>
<gene>
    <name evidence="1" type="ORF">SKAU_G00041560</name>
</gene>
<dbReference type="EMBL" id="JAINUF010000002">
    <property type="protein sequence ID" value="KAJ8373576.1"/>
    <property type="molecule type" value="Genomic_DNA"/>
</dbReference>
<sequence>MRERAGLCAGGVLQRSRKYHRGLRGAGHAAACTKIPSEALLLIGPLFRACCINVLNLSDHVTNTRRALREAGGWRFGGWRKHKVSSQSRPLTP</sequence>
<organism evidence="1 2">
    <name type="scientific">Synaphobranchus kaupii</name>
    <name type="common">Kaup's arrowtooth eel</name>
    <dbReference type="NCBI Taxonomy" id="118154"/>
    <lineage>
        <taxon>Eukaryota</taxon>
        <taxon>Metazoa</taxon>
        <taxon>Chordata</taxon>
        <taxon>Craniata</taxon>
        <taxon>Vertebrata</taxon>
        <taxon>Euteleostomi</taxon>
        <taxon>Actinopterygii</taxon>
        <taxon>Neopterygii</taxon>
        <taxon>Teleostei</taxon>
        <taxon>Anguilliformes</taxon>
        <taxon>Synaphobranchidae</taxon>
        <taxon>Synaphobranchus</taxon>
    </lineage>
</organism>
<evidence type="ECO:0000313" key="2">
    <source>
        <dbReference type="Proteomes" id="UP001152622"/>
    </source>
</evidence>
<reference evidence="1" key="1">
    <citation type="journal article" date="2023" name="Science">
        <title>Genome structures resolve the early diversification of teleost fishes.</title>
        <authorList>
            <person name="Parey E."/>
            <person name="Louis A."/>
            <person name="Montfort J."/>
            <person name="Bouchez O."/>
            <person name="Roques C."/>
            <person name="Iampietro C."/>
            <person name="Lluch J."/>
            <person name="Castinel A."/>
            <person name="Donnadieu C."/>
            <person name="Desvignes T."/>
            <person name="Floi Bucao C."/>
            <person name="Jouanno E."/>
            <person name="Wen M."/>
            <person name="Mejri S."/>
            <person name="Dirks R."/>
            <person name="Jansen H."/>
            <person name="Henkel C."/>
            <person name="Chen W.J."/>
            <person name="Zahm M."/>
            <person name="Cabau C."/>
            <person name="Klopp C."/>
            <person name="Thompson A.W."/>
            <person name="Robinson-Rechavi M."/>
            <person name="Braasch I."/>
            <person name="Lecointre G."/>
            <person name="Bobe J."/>
            <person name="Postlethwait J.H."/>
            <person name="Berthelot C."/>
            <person name="Roest Crollius H."/>
            <person name="Guiguen Y."/>
        </authorList>
    </citation>
    <scope>NUCLEOTIDE SEQUENCE</scope>
    <source>
        <strain evidence="1">WJC10195</strain>
    </source>
</reference>
<evidence type="ECO:0000313" key="1">
    <source>
        <dbReference type="EMBL" id="KAJ8373576.1"/>
    </source>
</evidence>
<protein>
    <submittedName>
        <fullName evidence="1">Uncharacterized protein</fullName>
    </submittedName>
</protein>
<comment type="caution">
    <text evidence="1">The sequence shown here is derived from an EMBL/GenBank/DDBJ whole genome shotgun (WGS) entry which is preliminary data.</text>
</comment>
<dbReference type="Proteomes" id="UP001152622">
    <property type="component" value="Chromosome 2"/>
</dbReference>
<name>A0A9Q1J7S8_SYNKA</name>
<dbReference type="AlphaFoldDB" id="A0A9Q1J7S8"/>